<gene>
    <name evidence="3" type="ORF">SAMN05444391_0401</name>
</gene>
<name>A0A1M6QUX3_9AQUI</name>
<dbReference type="Proteomes" id="UP000189810">
    <property type="component" value="Chromosome I"/>
</dbReference>
<accession>A0A1M6QUX3</accession>
<dbReference type="InterPro" id="IPR037587">
    <property type="entry name" value="LAMTOR2-like"/>
</dbReference>
<sequence length="163" mass="18544">MELDIVEYDVDENLKKELYSTIKDLAGKTQAQLVLIVDDAGRTIAVHFQGDKTQEEKAEFISALISGVFGAACEMSKLLELEDPDLLEFEAKKMNVVIKSIKPRFLLCLMVSKNRSLGAVRLFLKEASQEIEELMQKAERTPRRVVKMDLQSLEEKLKKIIEL</sequence>
<organism evidence="3 4">
    <name type="scientific">Thermocrinis minervae</name>
    <dbReference type="NCBI Taxonomy" id="381751"/>
    <lineage>
        <taxon>Bacteria</taxon>
        <taxon>Pseudomonadati</taxon>
        <taxon>Aquificota</taxon>
        <taxon>Aquificia</taxon>
        <taxon>Aquificales</taxon>
        <taxon>Aquificaceae</taxon>
        <taxon>Thermocrinis</taxon>
    </lineage>
</organism>
<dbReference type="PANTHER" id="PTHR13323">
    <property type="entry name" value="LATE ENDOSOMAL/LYSOSOMAL MP1 INTERACTING PROTEIN"/>
    <property type="match status" value="1"/>
</dbReference>
<evidence type="ECO:0000259" key="2">
    <source>
        <dbReference type="SMART" id="SM00960"/>
    </source>
</evidence>
<dbReference type="GO" id="GO:0060090">
    <property type="term" value="F:molecular adaptor activity"/>
    <property type="evidence" value="ECO:0007669"/>
    <property type="project" value="InterPro"/>
</dbReference>
<dbReference type="EMBL" id="LT670846">
    <property type="protein sequence ID" value="SHK23923.1"/>
    <property type="molecule type" value="Genomic_DNA"/>
</dbReference>
<dbReference type="InterPro" id="IPR004942">
    <property type="entry name" value="Roadblock/LAMTOR2_dom"/>
</dbReference>
<dbReference type="GO" id="GO:0005085">
    <property type="term" value="F:guanyl-nucleotide exchange factor activity"/>
    <property type="evidence" value="ECO:0007669"/>
    <property type="project" value="InterPro"/>
</dbReference>
<dbReference type="Gene3D" id="3.30.450.30">
    <property type="entry name" value="Dynein light chain 2a, cytoplasmic"/>
    <property type="match status" value="1"/>
</dbReference>
<reference evidence="3 4" key="1">
    <citation type="submission" date="2016-11" db="EMBL/GenBank/DDBJ databases">
        <authorList>
            <person name="Jaros S."/>
            <person name="Januszkiewicz K."/>
            <person name="Wedrychowicz H."/>
        </authorList>
    </citation>
    <scope>NUCLEOTIDE SEQUENCE [LARGE SCALE GENOMIC DNA]</scope>
    <source>
        <strain evidence="3 4">DSM 19557</strain>
    </source>
</reference>
<keyword evidence="4" id="KW-1185">Reference proteome</keyword>
<dbReference type="RefSeq" id="WP_079653574.1">
    <property type="nucleotide sequence ID" value="NZ_LT670846.1"/>
</dbReference>
<evidence type="ECO:0000313" key="4">
    <source>
        <dbReference type="Proteomes" id="UP000189810"/>
    </source>
</evidence>
<dbReference type="AlphaFoldDB" id="A0A1M6QUX3"/>
<feature type="domain" description="Roadblock/LAMTOR2" evidence="2">
    <location>
        <begin position="18"/>
        <end position="111"/>
    </location>
</feature>
<dbReference type="OrthoDB" id="13762at2"/>
<feature type="coiled-coil region" evidence="1">
    <location>
        <begin position="121"/>
        <end position="163"/>
    </location>
</feature>
<dbReference type="SUPFAM" id="SSF103196">
    <property type="entry name" value="Roadblock/LC7 domain"/>
    <property type="match status" value="1"/>
</dbReference>
<proteinExistence type="predicted"/>
<keyword evidence="1" id="KW-0175">Coiled coil</keyword>
<dbReference type="Pfam" id="PF03259">
    <property type="entry name" value="Robl_LC7"/>
    <property type="match status" value="1"/>
</dbReference>
<protein>
    <submittedName>
        <fullName evidence="3">Predicted regulator of Ras-like GTPase activity, Roadblock/LC7/MglB family</fullName>
    </submittedName>
</protein>
<evidence type="ECO:0000313" key="3">
    <source>
        <dbReference type="EMBL" id="SHK23923.1"/>
    </source>
</evidence>
<evidence type="ECO:0000256" key="1">
    <source>
        <dbReference type="SAM" id="Coils"/>
    </source>
</evidence>
<dbReference type="SMART" id="SM00960">
    <property type="entry name" value="Robl_LC7"/>
    <property type="match status" value="1"/>
</dbReference>
<dbReference type="GO" id="GO:0032008">
    <property type="term" value="P:positive regulation of TOR signaling"/>
    <property type="evidence" value="ECO:0007669"/>
    <property type="project" value="InterPro"/>
</dbReference>
<dbReference type="STRING" id="381751.SAMN05444391_0401"/>